<keyword evidence="1" id="KW-0812">Transmembrane</keyword>
<keyword evidence="4" id="KW-1185">Reference proteome</keyword>
<protein>
    <submittedName>
        <fullName evidence="3">Hypothetical_protein</fullName>
    </submittedName>
</protein>
<dbReference type="Proteomes" id="UP001642409">
    <property type="component" value="Unassembled WGS sequence"/>
</dbReference>
<evidence type="ECO:0000256" key="1">
    <source>
        <dbReference type="SAM" id="Phobius"/>
    </source>
</evidence>
<dbReference type="EMBL" id="CATOUU010000380">
    <property type="protein sequence ID" value="CAI9927346.1"/>
    <property type="molecule type" value="Genomic_DNA"/>
</dbReference>
<name>A0AA86NX97_9EUKA</name>
<dbReference type="EMBL" id="CAXDID020000003">
    <property type="protein sequence ID" value="CAL5972434.1"/>
    <property type="molecule type" value="Genomic_DNA"/>
</dbReference>
<keyword evidence="1" id="KW-1133">Transmembrane helix</keyword>
<organism evidence="2">
    <name type="scientific">Hexamita inflata</name>
    <dbReference type="NCBI Taxonomy" id="28002"/>
    <lineage>
        <taxon>Eukaryota</taxon>
        <taxon>Metamonada</taxon>
        <taxon>Diplomonadida</taxon>
        <taxon>Hexamitidae</taxon>
        <taxon>Hexamitinae</taxon>
        <taxon>Hexamita</taxon>
    </lineage>
</organism>
<keyword evidence="1" id="KW-0472">Membrane</keyword>
<gene>
    <name evidence="2" type="ORF">HINF_LOCUS14991</name>
    <name evidence="3" type="ORF">HINF_LOCUS1903</name>
</gene>
<sequence>MRVVITPMSVYNKPYSARIMSYLCIFDLVVGIALIITSTTVDKIEQLGFIAGGAFVMVAGLALGALSMQSCRTVQSVKYIMMPCCMNEAERKLLEEQAIARTPMLNVMLPVVMAQQQVNYQQQIGYQTQVQPMIIQNTPIQNAPQQFVNQQQNVVELAQRQVPSAITAPQEIMSVM</sequence>
<comment type="caution">
    <text evidence="2">The sequence shown here is derived from an EMBL/GenBank/DDBJ whole genome shotgun (WGS) entry which is preliminary data.</text>
</comment>
<dbReference type="AlphaFoldDB" id="A0AA86NX97"/>
<feature type="transmembrane region" description="Helical" evidence="1">
    <location>
        <begin position="20"/>
        <end position="41"/>
    </location>
</feature>
<reference evidence="2" key="1">
    <citation type="submission" date="2023-06" db="EMBL/GenBank/DDBJ databases">
        <authorList>
            <person name="Kurt Z."/>
        </authorList>
    </citation>
    <scope>NUCLEOTIDE SEQUENCE</scope>
</reference>
<evidence type="ECO:0000313" key="3">
    <source>
        <dbReference type="EMBL" id="CAL5972434.1"/>
    </source>
</evidence>
<evidence type="ECO:0000313" key="4">
    <source>
        <dbReference type="Proteomes" id="UP001642409"/>
    </source>
</evidence>
<proteinExistence type="predicted"/>
<reference evidence="3 4" key="2">
    <citation type="submission" date="2024-07" db="EMBL/GenBank/DDBJ databases">
        <authorList>
            <person name="Akdeniz Z."/>
        </authorList>
    </citation>
    <scope>NUCLEOTIDE SEQUENCE [LARGE SCALE GENOMIC DNA]</scope>
</reference>
<accession>A0AA86NX97</accession>
<feature type="transmembrane region" description="Helical" evidence="1">
    <location>
        <begin position="47"/>
        <end position="66"/>
    </location>
</feature>
<evidence type="ECO:0000313" key="2">
    <source>
        <dbReference type="EMBL" id="CAI9927346.1"/>
    </source>
</evidence>